<evidence type="ECO:0000313" key="3">
    <source>
        <dbReference type="Proteomes" id="UP000486602"/>
    </source>
</evidence>
<dbReference type="SUPFAM" id="SSF56281">
    <property type="entry name" value="Metallo-hydrolase/oxidoreductase"/>
    <property type="match status" value="1"/>
</dbReference>
<feature type="domain" description="Metallo-beta-lactamase" evidence="1">
    <location>
        <begin position="34"/>
        <end position="225"/>
    </location>
</feature>
<comment type="caution">
    <text evidence="2">The sequence shown here is derived from an EMBL/GenBank/DDBJ whole genome shotgun (WGS) entry which is preliminary data.</text>
</comment>
<reference evidence="2 3" key="1">
    <citation type="submission" date="2020-02" db="EMBL/GenBank/DDBJ databases">
        <title>Out from the shadows clarifying the taxonomy of the family Cryomorphaceae and related taxa by utilizing the GTDB taxonomic framework.</title>
        <authorList>
            <person name="Bowman J.P."/>
        </authorList>
    </citation>
    <scope>NUCLEOTIDE SEQUENCE [LARGE SCALE GENOMIC DNA]</scope>
    <source>
        <strain evidence="2 3">QSSC 1-22</strain>
    </source>
</reference>
<dbReference type="PANTHER" id="PTHR42663:SF6">
    <property type="entry name" value="HYDROLASE C777.06C-RELATED"/>
    <property type="match status" value="1"/>
</dbReference>
<accession>A0A7K3WQZ6</accession>
<evidence type="ECO:0000313" key="2">
    <source>
        <dbReference type="EMBL" id="NEN23135.1"/>
    </source>
</evidence>
<proteinExistence type="predicted"/>
<keyword evidence="3" id="KW-1185">Reference proteome</keyword>
<dbReference type="InterPro" id="IPR036866">
    <property type="entry name" value="RibonucZ/Hydroxyglut_hydro"/>
</dbReference>
<dbReference type="CDD" id="cd16279">
    <property type="entry name" value="metallo-hydrolase-like_MBL-fold"/>
    <property type="match status" value="1"/>
</dbReference>
<dbReference type="RefSeq" id="WP_163284035.1">
    <property type="nucleotide sequence ID" value="NZ_JAAGVY010000008.1"/>
</dbReference>
<gene>
    <name evidence="2" type="ORF">G3O08_06440</name>
</gene>
<organism evidence="2 3">
    <name type="scientific">Cryomorpha ignava</name>
    <dbReference type="NCBI Taxonomy" id="101383"/>
    <lineage>
        <taxon>Bacteria</taxon>
        <taxon>Pseudomonadati</taxon>
        <taxon>Bacteroidota</taxon>
        <taxon>Flavobacteriia</taxon>
        <taxon>Flavobacteriales</taxon>
        <taxon>Cryomorphaceae</taxon>
        <taxon>Cryomorpha</taxon>
    </lineage>
</organism>
<dbReference type="Proteomes" id="UP000486602">
    <property type="component" value="Unassembled WGS sequence"/>
</dbReference>
<keyword evidence="2" id="KW-0378">Hydrolase</keyword>
<dbReference type="InterPro" id="IPR001279">
    <property type="entry name" value="Metallo-B-lactamas"/>
</dbReference>
<dbReference type="Pfam" id="PF12706">
    <property type="entry name" value="Lactamase_B_2"/>
    <property type="match status" value="1"/>
</dbReference>
<dbReference type="EMBL" id="JAAGVY010000008">
    <property type="protein sequence ID" value="NEN23135.1"/>
    <property type="molecule type" value="Genomic_DNA"/>
</dbReference>
<dbReference type="GO" id="GO:0016787">
    <property type="term" value="F:hydrolase activity"/>
    <property type="evidence" value="ECO:0007669"/>
    <property type="project" value="UniProtKB-KW"/>
</dbReference>
<dbReference type="Gene3D" id="3.60.15.10">
    <property type="entry name" value="Ribonuclease Z/Hydroxyacylglutathione hydrolase-like"/>
    <property type="match status" value="1"/>
</dbReference>
<dbReference type="AlphaFoldDB" id="A0A7K3WQZ6"/>
<dbReference type="PANTHER" id="PTHR42663">
    <property type="entry name" value="HYDROLASE C777.06C-RELATED-RELATED"/>
    <property type="match status" value="1"/>
</dbReference>
<sequence length="255" mass="28759">MKLTFLGTGTSQGIPVIGCKCEVCTSVDVRDDRLRTSAMIEIDQKILVIDTGPDFRQQMLRAKPGRVDAVIFTHEHKDHVAGLDDIRPFNFQTGMPLNVYASDRVEEALKREYHYVFNDALKYPGVPEVNLHKISAQSAFSIGDTEIIPIEVLHYKLPVLGFRIKDMAYITDANFISEKEKVKLQGLDVLVLNALRKKTHISHFNLQEAIDLSQELGAKRTYLTHISHLMGKHEDVSKELPPNVFLAYDGLVVDC</sequence>
<dbReference type="SMART" id="SM00849">
    <property type="entry name" value="Lactamase_B"/>
    <property type="match status" value="1"/>
</dbReference>
<evidence type="ECO:0000259" key="1">
    <source>
        <dbReference type="SMART" id="SM00849"/>
    </source>
</evidence>
<name>A0A7K3WQZ6_9FLAO</name>
<protein>
    <submittedName>
        <fullName evidence="2">MBL fold metallo-hydrolase</fullName>
    </submittedName>
</protein>